<protein>
    <submittedName>
        <fullName evidence="2">Helix-turn-helix domain-containing protein</fullName>
    </submittedName>
</protein>
<evidence type="ECO:0000259" key="1">
    <source>
        <dbReference type="Pfam" id="PF13443"/>
    </source>
</evidence>
<name>A0ABW2RR78_9BACL</name>
<reference evidence="3" key="1">
    <citation type="journal article" date="2019" name="Int. J. Syst. Evol. Microbiol.">
        <title>The Global Catalogue of Microorganisms (GCM) 10K type strain sequencing project: providing services to taxonomists for standard genome sequencing and annotation.</title>
        <authorList>
            <consortium name="The Broad Institute Genomics Platform"/>
            <consortium name="The Broad Institute Genome Sequencing Center for Infectious Disease"/>
            <person name="Wu L."/>
            <person name="Ma J."/>
        </authorList>
    </citation>
    <scope>NUCLEOTIDE SEQUENCE [LARGE SCALE GENOMIC DNA]</scope>
    <source>
        <strain evidence="3">CGMCC 1.12942</strain>
    </source>
</reference>
<dbReference type="Pfam" id="PF13443">
    <property type="entry name" value="HTH_26"/>
    <property type="match status" value="1"/>
</dbReference>
<keyword evidence="3" id="KW-1185">Reference proteome</keyword>
<sequence length="71" mass="8401">MALSFEPLRIYFVKKKKDKMDLVNEVKLSPSTAAKVWNDRFPLRTDVIDRICETYDLEIEQVIKREKPGDE</sequence>
<evidence type="ECO:0000313" key="2">
    <source>
        <dbReference type="EMBL" id="MFC7443459.1"/>
    </source>
</evidence>
<feature type="domain" description="HTH cro/C1-type" evidence="1">
    <location>
        <begin position="13"/>
        <end position="67"/>
    </location>
</feature>
<accession>A0ABW2RR78</accession>
<gene>
    <name evidence="2" type="ORF">ACFQNG_20585</name>
</gene>
<evidence type="ECO:0000313" key="3">
    <source>
        <dbReference type="Proteomes" id="UP001596500"/>
    </source>
</evidence>
<dbReference type="Proteomes" id="UP001596500">
    <property type="component" value="Unassembled WGS sequence"/>
</dbReference>
<proteinExistence type="predicted"/>
<dbReference type="InterPro" id="IPR001387">
    <property type="entry name" value="Cro/C1-type_HTH"/>
</dbReference>
<dbReference type="EMBL" id="JBHTBW010000087">
    <property type="protein sequence ID" value="MFC7443459.1"/>
    <property type="molecule type" value="Genomic_DNA"/>
</dbReference>
<organism evidence="2 3">
    <name type="scientific">Laceyella putida</name>
    <dbReference type="NCBI Taxonomy" id="110101"/>
    <lineage>
        <taxon>Bacteria</taxon>
        <taxon>Bacillati</taxon>
        <taxon>Bacillota</taxon>
        <taxon>Bacilli</taxon>
        <taxon>Bacillales</taxon>
        <taxon>Thermoactinomycetaceae</taxon>
        <taxon>Laceyella</taxon>
    </lineage>
</organism>
<comment type="caution">
    <text evidence="2">The sequence shown here is derived from an EMBL/GenBank/DDBJ whole genome shotgun (WGS) entry which is preliminary data.</text>
</comment>
<dbReference type="RefSeq" id="WP_379867790.1">
    <property type="nucleotide sequence ID" value="NZ_JBHTBW010000087.1"/>
</dbReference>